<feature type="compositionally biased region" description="Polar residues" evidence="6">
    <location>
        <begin position="1079"/>
        <end position="1095"/>
    </location>
</feature>
<feature type="compositionally biased region" description="Basic and acidic residues" evidence="6">
    <location>
        <begin position="1274"/>
        <end position="1284"/>
    </location>
</feature>
<protein>
    <submittedName>
        <fullName evidence="9">Protein disabled isoform X1</fullName>
    </submittedName>
</protein>
<feature type="compositionally biased region" description="Acidic residues" evidence="6">
    <location>
        <begin position="1133"/>
        <end position="1144"/>
    </location>
</feature>
<dbReference type="InterPro" id="IPR011993">
    <property type="entry name" value="PH-like_dom_sf"/>
</dbReference>
<feature type="domain" description="PID" evidence="7">
    <location>
        <begin position="22"/>
        <end position="155"/>
    </location>
</feature>
<evidence type="ECO:0000256" key="3">
    <source>
        <dbReference type="ARBA" id="ARBA00022490"/>
    </source>
</evidence>
<feature type="compositionally biased region" description="Basic and acidic residues" evidence="6">
    <location>
        <begin position="336"/>
        <end position="345"/>
    </location>
</feature>
<accession>A0ABM1MST1</accession>
<dbReference type="PROSITE" id="PS01179">
    <property type="entry name" value="PID"/>
    <property type="match status" value="1"/>
</dbReference>
<organism evidence="8 9">
    <name type="scientific">Nicrophorus vespilloides</name>
    <name type="common">Boreal carrion beetle</name>
    <dbReference type="NCBI Taxonomy" id="110193"/>
    <lineage>
        <taxon>Eukaryota</taxon>
        <taxon>Metazoa</taxon>
        <taxon>Ecdysozoa</taxon>
        <taxon>Arthropoda</taxon>
        <taxon>Hexapoda</taxon>
        <taxon>Insecta</taxon>
        <taxon>Pterygota</taxon>
        <taxon>Neoptera</taxon>
        <taxon>Endopterygota</taxon>
        <taxon>Coleoptera</taxon>
        <taxon>Polyphaga</taxon>
        <taxon>Staphyliniformia</taxon>
        <taxon>Silphidae</taxon>
        <taxon>Nicrophorinae</taxon>
        <taxon>Nicrophorus</taxon>
    </lineage>
</organism>
<keyword evidence="5" id="KW-0221">Differentiation</keyword>
<proteinExistence type="predicted"/>
<feature type="compositionally biased region" description="Basic and acidic residues" evidence="6">
    <location>
        <begin position="1121"/>
        <end position="1132"/>
    </location>
</feature>
<dbReference type="Gene3D" id="2.30.29.30">
    <property type="entry name" value="Pleckstrin-homology domain (PH domain)/Phosphotyrosine-binding domain (PTB)"/>
    <property type="match status" value="1"/>
</dbReference>
<evidence type="ECO:0000313" key="9">
    <source>
        <dbReference type="RefSeq" id="XP_017777631.1"/>
    </source>
</evidence>
<dbReference type="RefSeq" id="XP_017777631.1">
    <property type="nucleotide sequence ID" value="XM_017922142.1"/>
</dbReference>
<keyword evidence="8" id="KW-1185">Reference proteome</keyword>
<keyword evidence="3" id="KW-0963">Cytoplasm</keyword>
<feature type="compositionally biased region" description="Basic and acidic residues" evidence="6">
    <location>
        <begin position="1224"/>
        <end position="1240"/>
    </location>
</feature>
<dbReference type="PANTHER" id="PTHR47695:SF3">
    <property type="entry name" value="PID DOMAIN-CONTAINING PROTEIN"/>
    <property type="match status" value="1"/>
</dbReference>
<feature type="compositionally biased region" description="Polar residues" evidence="6">
    <location>
        <begin position="414"/>
        <end position="427"/>
    </location>
</feature>
<dbReference type="PANTHER" id="PTHR47695">
    <property type="entry name" value="PID DOMAIN-CONTAINING PROTEIN"/>
    <property type="match status" value="1"/>
</dbReference>
<feature type="region of interest" description="Disordered" evidence="6">
    <location>
        <begin position="164"/>
        <end position="196"/>
    </location>
</feature>
<evidence type="ECO:0000259" key="7">
    <source>
        <dbReference type="PROSITE" id="PS01179"/>
    </source>
</evidence>
<feature type="compositionally biased region" description="Low complexity" evidence="6">
    <location>
        <begin position="942"/>
        <end position="951"/>
    </location>
</feature>
<feature type="region of interest" description="Disordered" evidence="6">
    <location>
        <begin position="942"/>
        <end position="969"/>
    </location>
</feature>
<feature type="compositionally biased region" description="Low complexity" evidence="6">
    <location>
        <begin position="165"/>
        <end position="176"/>
    </location>
</feature>
<gene>
    <name evidence="9" type="primary">LOC108563463</name>
</gene>
<dbReference type="InterPro" id="IPR006020">
    <property type="entry name" value="PTB/PI_dom"/>
</dbReference>
<dbReference type="InterPro" id="IPR048561">
    <property type="entry name" value="Dab_PTB"/>
</dbReference>
<evidence type="ECO:0000256" key="6">
    <source>
        <dbReference type="SAM" id="MobiDB-lite"/>
    </source>
</evidence>
<evidence type="ECO:0000256" key="4">
    <source>
        <dbReference type="ARBA" id="ARBA00022553"/>
    </source>
</evidence>
<name>A0ABM1MST1_NICVS</name>
<feature type="compositionally biased region" description="Basic and acidic residues" evidence="6">
    <location>
        <begin position="1030"/>
        <end position="1039"/>
    </location>
</feature>
<evidence type="ECO:0000256" key="1">
    <source>
        <dbReference type="ARBA" id="ARBA00004496"/>
    </source>
</evidence>
<feature type="compositionally biased region" description="Polar residues" evidence="6">
    <location>
        <begin position="495"/>
        <end position="511"/>
    </location>
</feature>
<dbReference type="Pfam" id="PF00640">
    <property type="entry name" value="PID"/>
    <property type="match status" value="1"/>
</dbReference>
<feature type="compositionally biased region" description="Basic and acidic residues" evidence="6">
    <location>
        <begin position="1145"/>
        <end position="1188"/>
    </location>
</feature>
<comment type="subcellular location">
    <subcellularLocation>
        <location evidence="1">Cytoplasm</location>
    </subcellularLocation>
</comment>
<dbReference type="Proteomes" id="UP000695000">
    <property type="component" value="Unplaced"/>
</dbReference>
<dbReference type="SMART" id="SM00462">
    <property type="entry name" value="PTB"/>
    <property type="match status" value="1"/>
</dbReference>
<feature type="region of interest" description="Disordered" evidence="6">
    <location>
        <begin position="223"/>
        <end position="345"/>
    </location>
</feature>
<dbReference type="GeneID" id="108563463"/>
<dbReference type="SUPFAM" id="SSF50729">
    <property type="entry name" value="PH domain-like"/>
    <property type="match status" value="1"/>
</dbReference>
<keyword evidence="2" id="KW-0217">Developmental protein</keyword>
<feature type="region of interest" description="Disordered" evidence="6">
    <location>
        <begin position="526"/>
        <end position="583"/>
    </location>
</feature>
<feature type="compositionally biased region" description="Basic residues" evidence="6">
    <location>
        <begin position="1327"/>
        <end position="1336"/>
    </location>
</feature>
<evidence type="ECO:0000256" key="5">
    <source>
        <dbReference type="ARBA" id="ARBA00022782"/>
    </source>
</evidence>
<evidence type="ECO:0000313" key="8">
    <source>
        <dbReference type="Proteomes" id="UP000695000"/>
    </source>
</evidence>
<dbReference type="CDD" id="cd01215">
    <property type="entry name" value="PTB_Dab"/>
    <property type="match status" value="1"/>
</dbReference>
<sequence length="1564" mass="178313">MQTLRKKTSPMKYKNETVRFVGDGVCFKAKLIGILEVPEARGDRMCQDALNDLKIAIRAAGEHKQRITINIAIDGLRLRDEKTGDSLYHHPVHKISFIAQDMSDSRAFGYIFGSPDTGHRFFGIKTDKAASQVVIAMRDLFQVVFAIKKKEMEMAKKFASSPIYSDRSLSNSKSSSPEPNKNANLDTKGGACGSEIRPTPAVADLVDLELELNSLQQGLTQMERITPSDPFGPKDDPFGDSFTSYPQKPILPPPPSGRERANRSSESSSLFSPKTGADSTSANDLFGSRNLGTPKEFTFNEFNSSHDEPSSGDWFTPSGGNSLFEDAPPPTTEQQPSKDQHETVKQEIMSQFDVFTELDPLGTKTMNPELGTGKIKPYVDKKHFFQELKNPPKKVLNDLVSDKPQEASLFPATFDQSINKSTNSVSSGDPFGEDPFGQTDPFAEADFNKQDVFDEFSDFKVNNVPTEPVKINTDLFTPMSKSPKTPSFLEKQMSLAGTSPRNNLFSKQNTFDSPFDYKKNLSKLYENPSLDLSSESECAPDPPPRPSNTLPQIKPPPLPPKKQVLGDIAAKPPPRPPHTEESHYDYIEKYETNYVVADPKSPPIPAPARKSKFESEPDEEDYLTPITFPTVDIKTKAAPLLLPPPLKANKKKPLEPPPPAEVSNISNLSLDGLDITLSQLTLSGLNELANKLQIPASQLSNMTLAQLTTYLSNFIKNSTKPEPETTSKDAENFASFANDDFADFNHFNNTPPVNNETYDRYAAFRELLQEEIKQTKIDTEPEEIAETKQPEEKVIELKEEDISQDVEIVDRYAALRDIDTTELKSTENKVNEELEEEDDYDYYDYDDDHLETIDEVITEQNNLNDDFNIEMKSELSITDLKIIDDAKIDNEKPTPTEVIEDYTNNVFSEAKVITPESPKVHITEPIPIEETQCQNVRLNSGSLSDVVSGSSPEIDLTGGSENAKKTDTAESWAIFDRPVIAAESKDTKAVQSEEGVSPWSSDSKEFGNGSPPEWRQRIDSESGGDQWNGADKRKEHESGWWDTSAEPEVQYYQANRRSTDSYEDERYDCYERPRRRRQTTWSGQATGGHSSSSRDVSPWEEEPRRRDGRQSSWSSRHSRQHSFDRHSRRPTDSWDEEDDYEYEDEHSSRFHWPERHGSREADRDRHTMPPAREVDRSGRDLEEWDDRRMQHRRRRDADRDRWCCPDYDMPDQEKPRYGSGRWSNPERRKHDERYYSRDQESPWEDEYSAEVEDPPQPHYLTARRTRIRPSSASEMDRKTGEIKTRPGQYYYGGSDGERDRRYKTSRRSKSRDSQYVERHKLEMTSRTQHRLKQHQHQKFENDFSQDMPSKKLDASKEVMKKPPNPQRGKKLKESPKSEEAATFPRKSTHRSQSLFENDFVPEPEVQAPAPRFNFENEFETSEAESPTPKPLITKTKKKNWFDADRRPKSNQKVARYKQKSLFEDDFSPTDKADSEIAEIPSIKEEHTEDDVVPKEMTSMARKRMLKMGKSSDHIKKSESVNIFARENDPFDDDFFSVGGGSNGESSGDIKWTEQFNDFDIQRAK</sequence>
<feature type="region of interest" description="Disordered" evidence="6">
    <location>
        <begin position="410"/>
        <end position="442"/>
    </location>
</feature>
<keyword evidence="4" id="KW-0597">Phosphoprotein</keyword>
<feature type="region of interest" description="Disordered" evidence="6">
    <location>
        <begin position="474"/>
        <end position="511"/>
    </location>
</feature>
<feature type="region of interest" description="Disordered" evidence="6">
    <location>
        <begin position="597"/>
        <end position="621"/>
    </location>
</feature>
<feature type="region of interest" description="Disordered" evidence="6">
    <location>
        <begin position="982"/>
        <end position="1475"/>
    </location>
</feature>
<feature type="compositionally biased region" description="Acidic residues" evidence="6">
    <location>
        <begin position="1241"/>
        <end position="1253"/>
    </location>
</feature>
<feature type="compositionally biased region" description="Basic and acidic residues" evidence="6">
    <location>
        <begin position="1310"/>
        <end position="1323"/>
    </location>
</feature>
<reference evidence="9" key="1">
    <citation type="submission" date="2025-08" db="UniProtKB">
        <authorList>
            <consortium name="RefSeq"/>
        </authorList>
    </citation>
    <scope>IDENTIFICATION</scope>
    <source>
        <tissue evidence="9">Whole Larva</tissue>
    </source>
</reference>
<evidence type="ECO:0000256" key="2">
    <source>
        <dbReference type="ARBA" id="ARBA00022473"/>
    </source>
</evidence>
<feature type="compositionally biased region" description="Basic and acidic residues" evidence="6">
    <location>
        <begin position="1348"/>
        <end position="1360"/>
    </location>
</feature>